<organism evidence="1 3">
    <name type="scientific">Haladaptatus paucihalophilus DX253</name>
    <dbReference type="NCBI Taxonomy" id="797209"/>
    <lineage>
        <taxon>Archaea</taxon>
        <taxon>Methanobacteriati</taxon>
        <taxon>Methanobacteriota</taxon>
        <taxon>Stenosarchaea group</taxon>
        <taxon>Halobacteria</taxon>
        <taxon>Halobacteriales</taxon>
        <taxon>Haladaptataceae</taxon>
        <taxon>Haladaptatus</taxon>
    </lineage>
</organism>
<keyword evidence="4" id="KW-1185">Reference proteome</keyword>
<reference evidence="2" key="2">
    <citation type="submission" date="2016-11" db="EMBL/GenBank/DDBJ databases">
        <authorList>
            <person name="Jaros S."/>
            <person name="Januszkiewicz K."/>
            <person name="Wedrychowicz H."/>
        </authorList>
    </citation>
    <scope>NUCLEOTIDE SEQUENCE [LARGE SCALE GENOMIC DNA]</scope>
    <source>
        <strain evidence="2">DX253</strain>
    </source>
</reference>
<dbReference type="Proteomes" id="UP000003751">
    <property type="component" value="Unassembled WGS sequence"/>
</dbReference>
<evidence type="ECO:0000313" key="2">
    <source>
        <dbReference type="EMBL" id="SHK10029.1"/>
    </source>
</evidence>
<reference evidence="4" key="3">
    <citation type="submission" date="2016-11" db="EMBL/GenBank/DDBJ databases">
        <authorList>
            <person name="Varghese N."/>
            <person name="Submissions S."/>
        </authorList>
    </citation>
    <scope>NUCLEOTIDE SEQUENCE [LARGE SCALE GENOMIC DNA]</scope>
    <source>
        <strain evidence="4">DX253</strain>
    </source>
</reference>
<sequence length="245" mass="27080">MGDEATGDERIGIICDPNHQVFGVVAETLRKRGYDVEFLEPGVEQPRDRLDRLTMLVNKKARWESLDALEYAERNGIKTWNGYVASLLLFNRVSQLGCLAAAGFRIPSILTEPPDGDYVAKGFIDIGDDPVANGTGDFYQRLLDADGPDHKYYAVHDGNETHTAVVRFDSKLHGERERLGPGTIDTDVAVRIERLLDFLGARALGVDVIRVDDRWVAVDSNPATSFKHTGLETPLADSIEDALRG</sequence>
<name>E7QSB1_HALPU</name>
<dbReference type="OrthoDB" id="225423at2157"/>
<dbReference type="EMBL" id="AEMG01000006">
    <property type="protein sequence ID" value="EFW92880.1"/>
    <property type="molecule type" value="Genomic_DNA"/>
</dbReference>
<dbReference type="RefSeq" id="WP_007978817.1">
    <property type="nucleotide sequence ID" value="NZ_AEMG01000006.1"/>
</dbReference>
<dbReference type="Proteomes" id="UP000184203">
    <property type="component" value="Unassembled WGS sequence"/>
</dbReference>
<evidence type="ECO:0000313" key="1">
    <source>
        <dbReference type="EMBL" id="EFW92880.1"/>
    </source>
</evidence>
<reference evidence="1 3" key="1">
    <citation type="journal article" date="2014" name="ISME J.">
        <title>Trehalose/2-sulfotrehalose biosynthesis and glycine-betaine uptake are widely spread mechanisms for osmoadaptation in the Halobacteriales.</title>
        <authorList>
            <person name="Youssef N.H."/>
            <person name="Savage-Ashlock K.N."/>
            <person name="McCully A.L."/>
            <person name="Luedtke B."/>
            <person name="Shaw E.I."/>
            <person name="Hoff W.D."/>
            <person name="Elshahed M.S."/>
        </authorList>
    </citation>
    <scope>NUCLEOTIDE SEQUENCE [LARGE SCALE GENOMIC DNA]</scope>
    <source>
        <strain evidence="1 3">DX253</strain>
    </source>
</reference>
<proteinExistence type="predicted"/>
<dbReference type="eggNOG" id="arCOG08154">
    <property type="taxonomic scope" value="Archaea"/>
</dbReference>
<gene>
    <name evidence="2" type="ORF">SAMN05444342_0572</name>
    <name evidence="1" type="ORF">ZOD2009_08419</name>
</gene>
<evidence type="ECO:0008006" key="5">
    <source>
        <dbReference type="Google" id="ProtNLM"/>
    </source>
</evidence>
<evidence type="ECO:0000313" key="4">
    <source>
        <dbReference type="Proteomes" id="UP000184203"/>
    </source>
</evidence>
<accession>E7QSB1</accession>
<protein>
    <recommendedName>
        <fullName evidence="5">Ribosomal protein S6--L-glutamate ligase</fullName>
    </recommendedName>
</protein>
<dbReference type="AlphaFoldDB" id="E7QSB1"/>
<dbReference type="EMBL" id="FRAN01000001">
    <property type="protein sequence ID" value="SHK10029.1"/>
    <property type="molecule type" value="Genomic_DNA"/>
</dbReference>
<dbReference type="PATRIC" id="fig|797209.4.peg.1684"/>
<evidence type="ECO:0000313" key="3">
    <source>
        <dbReference type="Proteomes" id="UP000003751"/>
    </source>
</evidence>